<dbReference type="SUPFAM" id="SSF54427">
    <property type="entry name" value="NTF2-like"/>
    <property type="match status" value="1"/>
</dbReference>
<evidence type="ECO:0000259" key="1">
    <source>
        <dbReference type="Pfam" id="PF17775"/>
    </source>
</evidence>
<evidence type="ECO:0000313" key="3">
    <source>
        <dbReference type="Proteomes" id="UP000037848"/>
    </source>
</evidence>
<dbReference type="InterPro" id="IPR032710">
    <property type="entry name" value="NTF2-like_dom_sf"/>
</dbReference>
<dbReference type="InterPro" id="IPR048469">
    <property type="entry name" value="YchJ-like_M"/>
</dbReference>
<comment type="caution">
    <text evidence="2">The sequence shown here is derived from an EMBL/GenBank/DDBJ whole genome shotgun (WGS) entry which is preliminary data.</text>
</comment>
<dbReference type="RefSeq" id="WP_054205503.1">
    <property type="nucleotide sequence ID" value="NZ_LHPH01000009.1"/>
</dbReference>
<dbReference type="AlphaFoldDB" id="A0A0N1EL04"/>
<dbReference type="PANTHER" id="PTHR33747:SF1">
    <property type="entry name" value="ADENYLATE CYCLASE-ASSOCIATED CAP C-TERMINAL DOMAIN-CONTAINING PROTEIN"/>
    <property type="match status" value="1"/>
</dbReference>
<name>A0A0N1EL04_9GAMM</name>
<dbReference type="STRING" id="187330.AMS58_13195"/>
<evidence type="ECO:0000313" key="2">
    <source>
        <dbReference type="EMBL" id="KPH63215.1"/>
    </source>
</evidence>
<reference evidence="2 3" key="1">
    <citation type="submission" date="2015-08" db="EMBL/GenBank/DDBJ databases">
        <title>Draft Genome Sequence of Pseudoalteromonas porphyrae UCD-SED14.</title>
        <authorList>
            <person name="Coil D.A."/>
            <person name="Jospin G."/>
            <person name="Lee R.D."/>
            <person name="Eisen J.A."/>
        </authorList>
    </citation>
    <scope>NUCLEOTIDE SEQUENCE [LARGE SCALE GENOMIC DNA]</scope>
    <source>
        <strain evidence="2 3">UCD-SED14</strain>
    </source>
</reference>
<keyword evidence="3" id="KW-1185">Reference proteome</keyword>
<dbReference type="EMBL" id="LHPH01000009">
    <property type="protein sequence ID" value="KPH63215.1"/>
    <property type="molecule type" value="Genomic_DNA"/>
</dbReference>
<dbReference type="Gene3D" id="3.10.450.50">
    <property type="match status" value="1"/>
</dbReference>
<proteinExistence type="predicted"/>
<organism evidence="2 3">
    <name type="scientific">Pseudoalteromonas porphyrae</name>
    <dbReference type="NCBI Taxonomy" id="187330"/>
    <lineage>
        <taxon>Bacteria</taxon>
        <taxon>Pseudomonadati</taxon>
        <taxon>Pseudomonadota</taxon>
        <taxon>Gammaproteobacteria</taxon>
        <taxon>Alteromonadales</taxon>
        <taxon>Pseudoalteromonadaceae</taxon>
        <taxon>Pseudoalteromonas</taxon>
    </lineage>
</organism>
<dbReference type="InterPro" id="IPR004027">
    <property type="entry name" value="SEC_C_motif"/>
</dbReference>
<feature type="domain" description="YchJ-like middle NTF2-like" evidence="1">
    <location>
        <begin position="33"/>
        <end position="129"/>
    </location>
</feature>
<sequence>MTTHTDKTCLCGSLQSYQDCCEKLHLGTIQATSPEQLMRSRFVAYALKNAKYVYQTYAQEKQAENPVIEIADFANSCRFISLSVISTDHNEETGYVEFCASYFYQNLYCQLHEKSQFIKENKLWRYLDGEIFPVTDIKVNRNDECPCGSNKKYKKCHSV</sequence>
<dbReference type="Proteomes" id="UP000037848">
    <property type="component" value="Unassembled WGS sequence"/>
</dbReference>
<gene>
    <name evidence="2" type="ORF">ADS77_09740</name>
</gene>
<dbReference type="OrthoDB" id="21421at2"/>
<dbReference type="PATRIC" id="fig|187330.3.peg.4054"/>
<dbReference type="Pfam" id="PF02810">
    <property type="entry name" value="SEC-C"/>
    <property type="match status" value="1"/>
</dbReference>
<dbReference type="PANTHER" id="PTHR33747">
    <property type="entry name" value="UPF0225 PROTEIN SCO1677"/>
    <property type="match status" value="1"/>
</dbReference>
<dbReference type="Pfam" id="PF17775">
    <property type="entry name" value="YchJ_M-like"/>
    <property type="match status" value="1"/>
</dbReference>
<accession>A0A0N1EL04</accession>
<dbReference type="SUPFAM" id="SSF103642">
    <property type="entry name" value="Sec-C motif"/>
    <property type="match status" value="1"/>
</dbReference>
<protein>
    <submittedName>
        <fullName evidence="2">Preprotein translocase subunit SecA</fullName>
    </submittedName>
</protein>